<dbReference type="PANTHER" id="PTHR32494">
    <property type="entry name" value="ALLANTOATE DEIMINASE-RELATED"/>
    <property type="match status" value="1"/>
</dbReference>
<keyword evidence="1 2" id="KW-0378">Hydrolase</keyword>
<evidence type="ECO:0000256" key="1">
    <source>
        <dbReference type="ARBA" id="ARBA00022801"/>
    </source>
</evidence>
<sequence>MIQTFKKYFDPLAAVGLGAEGRNCLAYTAEEDAAHHLFGQFGAELGLACEVDGWGNSYLTWVPPGLSAELPAIAIGSHLDSVTNGGRFDGVLGVAAGLALIDQLQQRNSASERATGDGVALHAPLRVIAWRAEESSRFRVSCIGSKGAAGRWKQAEIERYSAVGSDSSSLYEAILPRQGQAPSPIDTDAVHTLLELHIEQGPILAHKRDHSLAGAVPVGIVSQGVAGSRRELWSLPSLPLKSVVELMLKVYRLAAEMDTTQRPFRATFTPPHRAPNVGRDQTLLTGADLQQQRRLLQQGGACGSAGETLFQGPQTFHTGGQPMSMRHGLDQIYMAALAIEQLPDDQGLSWPDFKCEDGLQLQLDLRGGDQEILQQGSAEIDRLIERSGFPCERREVSRTKPAPMTPRLAETLRLNAQQLQIPTVEMACGASHDVQIADLPQRGLLLIASEAGGVSHHRSELSRDADIERALELLEQALLNREYPLVSEV</sequence>
<dbReference type="GO" id="GO:0016813">
    <property type="term" value="F:hydrolase activity, acting on carbon-nitrogen (but not peptide) bonds, in linear amidines"/>
    <property type="evidence" value="ECO:0007669"/>
    <property type="project" value="InterPro"/>
</dbReference>
<proteinExistence type="predicted"/>
<organism evidence="2">
    <name type="scientific">Magnetococcus massalia (strain MO-1)</name>
    <dbReference type="NCBI Taxonomy" id="451514"/>
    <lineage>
        <taxon>Bacteria</taxon>
        <taxon>Pseudomonadati</taxon>
        <taxon>Pseudomonadota</taxon>
        <taxon>Magnetococcia</taxon>
        <taxon>Magnetococcales</taxon>
        <taxon>Magnetococcaceae</taxon>
        <taxon>Magnetococcus</taxon>
    </lineage>
</organism>
<dbReference type="InterPro" id="IPR002933">
    <property type="entry name" value="Peptidase_M20"/>
</dbReference>
<dbReference type="Pfam" id="PF01546">
    <property type="entry name" value="Peptidase_M20"/>
    <property type="match status" value="1"/>
</dbReference>
<dbReference type="AlphaFoldDB" id="A0A1S7LEV7"/>
<reference evidence="2" key="1">
    <citation type="submission" date="2015-04" db="EMBL/GenBank/DDBJ databases">
        <authorList>
            <person name="Syromyatnikov M.Y."/>
            <person name="Popov V.N."/>
        </authorList>
    </citation>
    <scope>NUCLEOTIDE SEQUENCE</scope>
    <source>
        <strain evidence="2">MO-1</strain>
    </source>
</reference>
<dbReference type="SUPFAM" id="SSF53187">
    <property type="entry name" value="Zn-dependent exopeptidases"/>
    <property type="match status" value="1"/>
</dbReference>
<dbReference type="Gene3D" id="3.40.630.10">
    <property type="entry name" value="Zn peptidases"/>
    <property type="match status" value="2"/>
</dbReference>
<gene>
    <name evidence="2" type="ORF">MAGMO_0859</name>
</gene>
<dbReference type="EC" id="3.5.1.87" evidence="2"/>
<evidence type="ECO:0000313" key="2">
    <source>
        <dbReference type="EMBL" id="CRH05058.1"/>
    </source>
</evidence>
<dbReference type="GO" id="GO:0050538">
    <property type="term" value="F:N-carbamoyl-L-amino-acid hydrolase activity"/>
    <property type="evidence" value="ECO:0007669"/>
    <property type="project" value="UniProtKB-EC"/>
</dbReference>
<dbReference type="EMBL" id="LO017727">
    <property type="protein sequence ID" value="CRH05058.1"/>
    <property type="molecule type" value="Genomic_DNA"/>
</dbReference>
<dbReference type="InterPro" id="IPR010158">
    <property type="entry name" value="Amidase_Cbmase"/>
</dbReference>
<protein>
    <submittedName>
        <fullName evidence="2">Putative N-carbamoyl-L-amino acid hydrolase</fullName>
        <ecNumber evidence="2">3.5.1.87</ecNumber>
    </submittedName>
</protein>
<dbReference type="GO" id="GO:0046872">
    <property type="term" value="F:metal ion binding"/>
    <property type="evidence" value="ECO:0007669"/>
    <property type="project" value="UniProtKB-KW"/>
</dbReference>
<accession>A0A1S7LEV7</accession>
<dbReference type="PANTHER" id="PTHR32494:SF5">
    <property type="entry name" value="ALLANTOATE AMIDOHYDROLASE"/>
    <property type="match status" value="1"/>
</dbReference>
<name>A0A1S7LEV7_MAGMO</name>